<reference evidence="3 4" key="1">
    <citation type="submission" date="2014-06" db="EMBL/GenBank/DDBJ databases">
        <title>The draft genome sequence of Idiomarina salinarum ISL-52.</title>
        <authorList>
            <person name="Du J."/>
            <person name="Shao Z."/>
        </authorList>
    </citation>
    <scope>NUCLEOTIDE SEQUENCE [LARGE SCALE GENOMIC DNA]</scope>
    <source>
        <strain evidence="3 4">ISL-52</strain>
    </source>
</reference>
<feature type="transmembrane region" description="Helical" evidence="1">
    <location>
        <begin position="191"/>
        <end position="212"/>
    </location>
</feature>
<feature type="transmembrane region" description="Helical" evidence="1">
    <location>
        <begin position="47"/>
        <end position="65"/>
    </location>
</feature>
<keyword evidence="1" id="KW-1133">Transmembrane helix</keyword>
<feature type="transmembrane region" description="Helical" evidence="1">
    <location>
        <begin position="158"/>
        <end position="179"/>
    </location>
</feature>
<dbReference type="AlphaFoldDB" id="A0A094IXG8"/>
<keyword evidence="4" id="KW-1185">Reference proteome</keyword>
<dbReference type="Proteomes" id="UP000054363">
    <property type="component" value="Unassembled WGS sequence"/>
</dbReference>
<feature type="transmembrane region" description="Helical" evidence="1">
    <location>
        <begin position="77"/>
        <end position="96"/>
    </location>
</feature>
<dbReference type="STRING" id="435908.IDSA_03795"/>
<dbReference type="EMBL" id="JPER01000001">
    <property type="protein sequence ID" value="KFZ31817.1"/>
    <property type="molecule type" value="Genomic_DNA"/>
</dbReference>
<dbReference type="InterPro" id="IPR039447">
    <property type="entry name" value="UreH-like_TM_dom"/>
</dbReference>
<sequence length="219" mass="23308">MPIDALAALLMGLAGSGHCLMMCGGLAGALGQQASVTRLLIYNLGRISSYTIAGALIGAAAASISQVTPDGFVYLRLLAALLLFCLGLYFGGWWLGLQRIERLGRPLWRAIQPLAVKFRATRSLPATAVAGMLWGWLPCGLVYSALSWAAVSGSAGNGALYMALFGLGTLPAMFAFGWFSRALQSFLQSQGFRQLMGCVLIIYAIWVAIIALRQLPLFS</sequence>
<gene>
    <name evidence="3" type="ORF">IDSA_03795</name>
</gene>
<evidence type="ECO:0000259" key="2">
    <source>
        <dbReference type="Pfam" id="PF13386"/>
    </source>
</evidence>
<feature type="domain" description="Urease accessory protein UreH-like transmembrane" evidence="2">
    <location>
        <begin position="7"/>
        <end position="206"/>
    </location>
</feature>
<evidence type="ECO:0000313" key="3">
    <source>
        <dbReference type="EMBL" id="KFZ31817.1"/>
    </source>
</evidence>
<dbReference type="PANTHER" id="PTHR42208:SF1">
    <property type="entry name" value="HEAVY METAL TRANSPORTER"/>
    <property type="match status" value="1"/>
</dbReference>
<dbReference type="Pfam" id="PF13386">
    <property type="entry name" value="DsbD_2"/>
    <property type="match status" value="1"/>
</dbReference>
<evidence type="ECO:0000256" key="1">
    <source>
        <dbReference type="SAM" id="Phobius"/>
    </source>
</evidence>
<dbReference type="eggNOG" id="COG2836">
    <property type="taxonomic scope" value="Bacteria"/>
</dbReference>
<dbReference type="PANTHER" id="PTHR42208">
    <property type="entry name" value="HEAVY METAL TRANSPORTER-RELATED"/>
    <property type="match status" value="1"/>
</dbReference>
<accession>A0A094IXG8</accession>
<evidence type="ECO:0000313" key="4">
    <source>
        <dbReference type="Proteomes" id="UP000054363"/>
    </source>
</evidence>
<keyword evidence="1" id="KW-0812">Transmembrane</keyword>
<dbReference type="RefSeq" id="WP_051986101.1">
    <property type="nucleotide sequence ID" value="NZ_JPER01000001.1"/>
</dbReference>
<comment type="caution">
    <text evidence="3">The sequence shown here is derived from an EMBL/GenBank/DDBJ whole genome shotgun (WGS) entry which is preliminary data.</text>
</comment>
<protein>
    <submittedName>
        <fullName evidence="3">Membrane protein</fullName>
    </submittedName>
</protein>
<feature type="transmembrane region" description="Helical" evidence="1">
    <location>
        <begin position="133"/>
        <end position="151"/>
    </location>
</feature>
<organism evidence="3 4">
    <name type="scientific">Pseudidiomarina salinarum</name>
    <dbReference type="NCBI Taxonomy" id="435908"/>
    <lineage>
        <taxon>Bacteria</taxon>
        <taxon>Pseudomonadati</taxon>
        <taxon>Pseudomonadota</taxon>
        <taxon>Gammaproteobacteria</taxon>
        <taxon>Alteromonadales</taxon>
        <taxon>Idiomarinaceae</taxon>
        <taxon>Pseudidiomarina</taxon>
    </lineage>
</organism>
<proteinExistence type="predicted"/>
<name>A0A094IXG8_9GAMM</name>
<keyword evidence="1" id="KW-0472">Membrane</keyword>